<evidence type="ECO:0000313" key="2">
    <source>
        <dbReference type="Proteomes" id="UP001620405"/>
    </source>
</evidence>
<dbReference type="EMBL" id="JADIKG010000011">
    <property type="protein sequence ID" value="MFK2873560.1"/>
    <property type="molecule type" value="Genomic_DNA"/>
</dbReference>
<dbReference type="Pfam" id="PF11185">
    <property type="entry name" value="DUF2971"/>
    <property type="match status" value="1"/>
</dbReference>
<organism evidence="1 2">
    <name type="scientific">Dyella lipolytica</name>
    <dbReference type="NCBI Taxonomy" id="1867835"/>
    <lineage>
        <taxon>Bacteria</taxon>
        <taxon>Pseudomonadati</taxon>
        <taxon>Pseudomonadota</taxon>
        <taxon>Gammaproteobacteria</taxon>
        <taxon>Lysobacterales</taxon>
        <taxon>Rhodanobacteraceae</taxon>
        <taxon>Dyella</taxon>
    </lineage>
</organism>
<evidence type="ECO:0000313" key="1">
    <source>
        <dbReference type="EMBL" id="MFK2873560.1"/>
    </source>
</evidence>
<comment type="caution">
    <text evidence="1">The sequence shown here is derived from an EMBL/GenBank/DDBJ whole genome shotgun (WGS) entry which is preliminary data.</text>
</comment>
<protein>
    <submittedName>
        <fullName evidence="1">DUF2971 domain-containing protein</fullName>
    </submittedName>
</protein>
<dbReference type="Proteomes" id="UP001620405">
    <property type="component" value="Unassembled WGS sequence"/>
</dbReference>
<gene>
    <name evidence="1" type="ORF">ISP13_08450</name>
</gene>
<proteinExistence type="predicted"/>
<keyword evidence="2" id="KW-1185">Reference proteome</keyword>
<dbReference type="RefSeq" id="WP_284397086.1">
    <property type="nucleotide sequence ID" value="NZ_BSNQ01000003.1"/>
</dbReference>
<accession>A0ABW8IW82</accession>
<sequence>MPDTPRSFYKYMTANTAKIVMNAGRLRWSRPSRFNDPFDMQVNLQIRFDENRVVDAILQKMWERVQGRAPAAKNQLGQLLDETAPIHLQRGHQAFLSGQRPGILGSLEGLPSVLDDLNGQLQAALATTKIICLSARKDSVLMWSHYAESHCGIALEFYAPDGVDSPYKVARPVNYCDEVPSLFSEEELSDFLSGGSALTHEIIDRILYAKAIPWRYEEEWRIATGDGRDPTAEFEDIEFLREELRAVYFGCKAKDQDQAAIAELVDARYPWAEIWRCRRSLNAWALDFERLR</sequence>
<dbReference type="InterPro" id="IPR021352">
    <property type="entry name" value="DUF2971"/>
</dbReference>
<name>A0ABW8IW82_9GAMM</name>
<reference evidence="1 2" key="1">
    <citation type="submission" date="2020-10" db="EMBL/GenBank/DDBJ databases">
        <title>Phylogeny of dyella-like bacteria.</title>
        <authorList>
            <person name="Fu J."/>
        </authorList>
    </citation>
    <scope>NUCLEOTIDE SEQUENCE [LARGE SCALE GENOMIC DNA]</scope>
    <source>
        <strain evidence="1 2">DHOB07</strain>
    </source>
</reference>